<evidence type="ECO:0000313" key="2">
    <source>
        <dbReference type="Proteomes" id="UP001056608"/>
    </source>
</evidence>
<dbReference type="Proteomes" id="UP001056608">
    <property type="component" value="Segment"/>
</dbReference>
<protein>
    <submittedName>
        <fullName evidence="1">Uncharacterized protein</fullName>
    </submittedName>
</protein>
<proteinExistence type="predicted"/>
<evidence type="ECO:0000313" key="1">
    <source>
        <dbReference type="EMBL" id="URA06958.1"/>
    </source>
</evidence>
<sequence>MLGRYITTVKYYYTYYIYYTFNDFNGLAILQTLIRSECIC</sequence>
<gene>
    <name evidence="1" type="ORF">Pfeifenkraut_BL30061</name>
</gene>
<reference evidence="1" key="1">
    <citation type="journal article" date="2022" name="Viruses">
        <title>Isolation of novel Xanthomonas phages for the plant pathogens X. translucens and X. campestris.</title>
        <authorList>
            <person name="Erdrich S.H."/>
            <person name="Sharma V."/>
            <person name="Schurr U."/>
            <person name="Arsova B."/>
            <person name="Frunzke J."/>
        </authorList>
    </citation>
    <scope>NUCLEOTIDE SEQUENCE</scope>
</reference>
<name>A0A9E7J5M5_9CAUD</name>
<keyword evidence="2" id="KW-1185">Reference proteome</keyword>
<dbReference type="EMBL" id="ON189044">
    <property type="protein sequence ID" value="URA06958.1"/>
    <property type="molecule type" value="Genomic_DNA"/>
</dbReference>
<organism evidence="1 2">
    <name type="scientific">Xanthomonas phage Pfeifenkraut</name>
    <dbReference type="NCBI Taxonomy" id="2939132"/>
    <lineage>
        <taxon>Viruses</taxon>
        <taxon>Duplodnaviria</taxon>
        <taxon>Heunggongvirae</taxon>
        <taxon>Uroviricota</taxon>
        <taxon>Caudoviricetes</taxon>
        <taxon>Stanbaylleyvirinae</taxon>
        <taxon>Shirevirus</taxon>
        <taxon>Shirevirus pfeifenkraut</taxon>
    </lineage>
</organism>
<accession>A0A9E7J5M5</accession>